<dbReference type="Gene3D" id="1.10.287.1490">
    <property type="match status" value="1"/>
</dbReference>
<evidence type="ECO:0000313" key="3">
    <source>
        <dbReference type="EMBL" id="CAL8112215.1"/>
    </source>
</evidence>
<feature type="coiled-coil region" evidence="1">
    <location>
        <begin position="825"/>
        <end position="866"/>
    </location>
</feature>
<feature type="compositionally biased region" description="Low complexity" evidence="2">
    <location>
        <begin position="1077"/>
        <end position="1086"/>
    </location>
</feature>
<comment type="caution">
    <text evidence="3">The sequence shown here is derived from an EMBL/GenBank/DDBJ whole genome shotgun (WGS) entry which is preliminary data.</text>
</comment>
<dbReference type="Gene3D" id="1.20.1170.10">
    <property type="match status" value="1"/>
</dbReference>
<feature type="region of interest" description="Disordered" evidence="2">
    <location>
        <begin position="495"/>
        <end position="576"/>
    </location>
</feature>
<feature type="compositionally biased region" description="Low complexity" evidence="2">
    <location>
        <begin position="513"/>
        <end position="545"/>
    </location>
</feature>
<sequence>MSGKPPPNRKVGSKPTKPGCPNAINIFTGRPDAINNNNNAKEQLNPLRTRLSAVLSQPKINLDAEVDRLVGAARVYAEKEKFKLKQFYEEEIKRTKKTVIQEFKCAMEREIISPLKTKLCSYEKEIYNLKGELESACQQRMGSEGDAAQQAEVSTLEKDLLHIELDKAHAERRSLFSVIHSENLRKSVRASTVRGSLFLSKEGIYPSENQGETISTTETTEEFQEGQATVGKGQSRPSTASTVAKKVSIWSEAPSQGGGEAEIVGGEGAEGSPPIPPKDQDPNVPDLVDVDVDENGVPVLGETEVNLTSDLEHPRQQAPRNTFERNEQIAAAIESVNMNINPDEISEETKHLLLKIQELTVSLAESKQFTEEEIADLIKETELVEELRKRIAELEAENEALKKRIEELLAQIEMMRPPRGSIEDENYQLRSRAKELEDTMNKLKTELDTDRDKFKNEIGLLEKKMEGMNSELDAANERILQFEEEAVEVVDQLENFGEGGAGGGVEEEEAEVEVGNNSRAGSASSAKSGKSAFGASVKSGGTSKSKQSKHSKQASVRLSVGEPEPPPPPPKCTAEHPERCSVVEQIEAEYLKEIEELRHKINKTQEELEEMSKLEQRIKELEAETEEMDALRKRIAELSEELEILQNKEPPECPRPSETEKLELQRKLGELETLSQRRMEDYESLQKKAAELEAKNKDLNESVTQLQAANEKAAHMEQLHGQLLEEKRRKSAECNNLALKMREVETQKTNLERELNEKKAQLEELTRELEKLRRENQQMMDEHGKLKEKVESSRQVEDGLRSDLQKKTELLSQLQSKIDSLLPETERLRNEVDSLRKQLNEANLSRSNLEAELAHLKRQLESIERTHRGEIDTMKRRCAEECGELSRKGQCILDHEKKCLALTDQLADDNVQLQERIRQLEQQLEEFYMMEKRTKELQKDMNTLQLRTMERTKELQKLKNMPEACSLDFSMTNPFSSGPGNDVSPWPPSGGGGSGGVGGGKKRNSTQCRLLTAQLADLDLEKKGLSRELDGKRAEIDKVTQKLAGLEEENRRVKGMVNDMCTDAAAESVIVIDERQSQSSRVTSQQPKSNQNQIQKDPYQSTRGFDIVDETRSQSTRLAAPPQPRPPSKNSDDEEYYTGTS</sequence>
<protein>
    <submittedName>
        <fullName evidence="3">Uncharacterized protein</fullName>
    </submittedName>
</protein>
<feature type="region of interest" description="Disordered" evidence="2">
    <location>
        <begin position="780"/>
        <end position="800"/>
    </location>
</feature>
<keyword evidence="4" id="KW-1185">Reference proteome</keyword>
<evidence type="ECO:0000313" key="4">
    <source>
        <dbReference type="Proteomes" id="UP001642540"/>
    </source>
</evidence>
<dbReference type="PANTHER" id="PTHR45615:SF80">
    <property type="entry name" value="GRIP DOMAIN-CONTAINING PROTEIN"/>
    <property type="match status" value="1"/>
</dbReference>
<feature type="coiled-coil region" evidence="1">
    <location>
        <begin position="903"/>
        <end position="930"/>
    </location>
</feature>
<name>A0ABP1QV73_9HEXA</name>
<feature type="region of interest" description="Disordered" evidence="2">
    <location>
        <begin position="250"/>
        <end position="283"/>
    </location>
</feature>
<accession>A0ABP1QV73</accession>
<dbReference type="PANTHER" id="PTHR45615">
    <property type="entry name" value="MYOSIN HEAVY CHAIN, NON-MUSCLE"/>
    <property type="match status" value="1"/>
</dbReference>
<feature type="compositionally biased region" description="Gly residues" evidence="2">
    <location>
        <begin position="989"/>
        <end position="999"/>
    </location>
</feature>
<dbReference type="EMBL" id="CAXLJM020000048">
    <property type="protein sequence ID" value="CAL8112215.1"/>
    <property type="molecule type" value="Genomic_DNA"/>
</dbReference>
<dbReference type="Proteomes" id="UP001642540">
    <property type="component" value="Unassembled WGS sequence"/>
</dbReference>
<feature type="coiled-coil region" evidence="1">
    <location>
        <begin position="1008"/>
        <end position="1056"/>
    </location>
</feature>
<feature type="region of interest" description="Disordered" evidence="2">
    <location>
        <begin position="1"/>
        <end position="24"/>
    </location>
</feature>
<keyword evidence="1" id="KW-0175">Coiled coil</keyword>
<feature type="compositionally biased region" description="Polar residues" evidence="2">
    <location>
        <begin position="1087"/>
        <end position="1103"/>
    </location>
</feature>
<feature type="compositionally biased region" description="Acidic residues" evidence="2">
    <location>
        <begin position="1132"/>
        <end position="1141"/>
    </location>
</feature>
<reference evidence="3 4" key="1">
    <citation type="submission" date="2024-08" db="EMBL/GenBank/DDBJ databases">
        <authorList>
            <person name="Cucini C."/>
            <person name="Frati F."/>
        </authorList>
    </citation>
    <scope>NUCLEOTIDE SEQUENCE [LARGE SCALE GENOMIC DNA]</scope>
</reference>
<evidence type="ECO:0000256" key="2">
    <source>
        <dbReference type="SAM" id="MobiDB-lite"/>
    </source>
</evidence>
<evidence type="ECO:0000256" key="1">
    <source>
        <dbReference type="SAM" id="Coils"/>
    </source>
</evidence>
<feature type="coiled-coil region" evidence="1">
    <location>
        <begin position="587"/>
        <end position="648"/>
    </location>
</feature>
<feature type="region of interest" description="Disordered" evidence="2">
    <location>
        <begin position="976"/>
        <end position="1004"/>
    </location>
</feature>
<feature type="compositionally biased region" description="Gly residues" evidence="2">
    <location>
        <begin position="256"/>
        <end position="269"/>
    </location>
</feature>
<gene>
    <name evidence="3" type="ORF">ODALV1_LOCUS15541</name>
</gene>
<feature type="coiled-coil region" evidence="1">
    <location>
        <begin position="367"/>
        <end position="492"/>
    </location>
</feature>
<organism evidence="3 4">
    <name type="scientific">Orchesella dallaii</name>
    <dbReference type="NCBI Taxonomy" id="48710"/>
    <lineage>
        <taxon>Eukaryota</taxon>
        <taxon>Metazoa</taxon>
        <taxon>Ecdysozoa</taxon>
        <taxon>Arthropoda</taxon>
        <taxon>Hexapoda</taxon>
        <taxon>Collembola</taxon>
        <taxon>Entomobryomorpha</taxon>
        <taxon>Entomobryoidea</taxon>
        <taxon>Orchesellidae</taxon>
        <taxon>Orchesellinae</taxon>
        <taxon>Orchesella</taxon>
    </lineage>
</organism>
<feature type="region of interest" description="Disordered" evidence="2">
    <location>
        <begin position="1075"/>
        <end position="1141"/>
    </location>
</feature>
<proteinExistence type="predicted"/>